<organism evidence="2 3">
    <name type="scientific">Trichomonas vaginalis (strain ATCC PRA-98 / G3)</name>
    <dbReference type="NCBI Taxonomy" id="412133"/>
    <lineage>
        <taxon>Eukaryota</taxon>
        <taxon>Metamonada</taxon>
        <taxon>Parabasalia</taxon>
        <taxon>Trichomonadida</taxon>
        <taxon>Trichomonadidae</taxon>
        <taxon>Trichomonas</taxon>
    </lineage>
</organism>
<dbReference type="Proteomes" id="UP000001542">
    <property type="component" value="Unassembled WGS sequence"/>
</dbReference>
<feature type="compositionally biased region" description="Low complexity" evidence="1">
    <location>
        <begin position="180"/>
        <end position="191"/>
    </location>
</feature>
<accession>A2F3I1</accession>
<gene>
    <name evidence="2" type="ORF">TVAG_286980</name>
</gene>
<evidence type="ECO:0000313" key="2">
    <source>
        <dbReference type="EMBL" id="EAY00561.1"/>
    </source>
</evidence>
<protein>
    <submittedName>
        <fullName evidence="2">Uncharacterized protein</fullName>
    </submittedName>
</protein>
<feature type="region of interest" description="Disordered" evidence="1">
    <location>
        <begin position="151"/>
        <end position="218"/>
    </location>
</feature>
<dbReference type="EMBL" id="DS113597">
    <property type="protein sequence ID" value="EAY00561.1"/>
    <property type="molecule type" value="Genomic_DNA"/>
</dbReference>
<dbReference type="VEuPathDB" id="TrichDB:TVAG_286980"/>
<dbReference type="InParanoid" id="A2F3I1"/>
<reference evidence="2" key="1">
    <citation type="submission" date="2006-10" db="EMBL/GenBank/DDBJ databases">
        <authorList>
            <person name="Amadeo P."/>
            <person name="Zhao Q."/>
            <person name="Wortman J."/>
            <person name="Fraser-Liggett C."/>
            <person name="Carlton J."/>
        </authorList>
    </citation>
    <scope>NUCLEOTIDE SEQUENCE</scope>
    <source>
        <strain evidence="2">G3</strain>
    </source>
</reference>
<reference evidence="2" key="2">
    <citation type="journal article" date="2007" name="Science">
        <title>Draft genome sequence of the sexually transmitted pathogen Trichomonas vaginalis.</title>
        <authorList>
            <person name="Carlton J.M."/>
            <person name="Hirt R.P."/>
            <person name="Silva J.C."/>
            <person name="Delcher A.L."/>
            <person name="Schatz M."/>
            <person name="Zhao Q."/>
            <person name="Wortman J.R."/>
            <person name="Bidwell S.L."/>
            <person name="Alsmark U.C.M."/>
            <person name="Besteiro S."/>
            <person name="Sicheritz-Ponten T."/>
            <person name="Noel C.J."/>
            <person name="Dacks J.B."/>
            <person name="Foster P.G."/>
            <person name="Simillion C."/>
            <person name="Van de Peer Y."/>
            <person name="Miranda-Saavedra D."/>
            <person name="Barton G.J."/>
            <person name="Westrop G.D."/>
            <person name="Mueller S."/>
            <person name="Dessi D."/>
            <person name="Fiori P.L."/>
            <person name="Ren Q."/>
            <person name="Paulsen I."/>
            <person name="Zhang H."/>
            <person name="Bastida-Corcuera F.D."/>
            <person name="Simoes-Barbosa A."/>
            <person name="Brown M.T."/>
            <person name="Hayes R.D."/>
            <person name="Mukherjee M."/>
            <person name="Okumura C.Y."/>
            <person name="Schneider R."/>
            <person name="Smith A.J."/>
            <person name="Vanacova S."/>
            <person name="Villalvazo M."/>
            <person name="Haas B.J."/>
            <person name="Pertea M."/>
            <person name="Feldblyum T.V."/>
            <person name="Utterback T.R."/>
            <person name="Shu C.L."/>
            <person name="Osoegawa K."/>
            <person name="de Jong P.J."/>
            <person name="Hrdy I."/>
            <person name="Horvathova L."/>
            <person name="Zubacova Z."/>
            <person name="Dolezal P."/>
            <person name="Malik S.B."/>
            <person name="Logsdon J.M. Jr."/>
            <person name="Henze K."/>
            <person name="Gupta A."/>
            <person name="Wang C.C."/>
            <person name="Dunne R.L."/>
            <person name="Upcroft J.A."/>
            <person name="Upcroft P."/>
            <person name="White O."/>
            <person name="Salzberg S.L."/>
            <person name="Tang P."/>
            <person name="Chiu C.-H."/>
            <person name="Lee Y.-S."/>
            <person name="Embley T.M."/>
            <person name="Coombs G.H."/>
            <person name="Mottram J.C."/>
            <person name="Tachezy J."/>
            <person name="Fraser-Liggett C.M."/>
            <person name="Johnson P.J."/>
        </authorList>
    </citation>
    <scope>NUCLEOTIDE SEQUENCE [LARGE SCALE GENOMIC DNA]</scope>
    <source>
        <strain evidence="2">G3</strain>
    </source>
</reference>
<sequence>MNKSFSQSKSANQKQIKALISKVSSGRSTAIDRNLVDQCINYAKNPNDTACVFQTIFAEVDKNASHQFAINKLLYILQSIANLRDPQINTLLRQHLAELHSITMLSFEDKKATLRKNIHQSAQSLFDFIANDKQFNDEAFNVATHMTFVKPISEEPKPSQPTNDGGLIWMDNSDDEVQKPESQPQSQESPKNVNDEHQNAEEEPQLGPDPFDDFVGYDPFENFVVPENFSTKLELKSNQSVSLTF</sequence>
<evidence type="ECO:0000313" key="3">
    <source>
        <dbReference type="Proteomes" id="UP000001542"/>
    </source>
</evidence>
<name>A2F3I1_TRIV3</name>
<proteinExistence type="predicted"/>
<dbReference type="SMR" id="A2F3I1"/>
<dbReference type="RefSeq" id="XP_001313490.1">
    <property type="nucleotide sequence ID" value="XM_001313489.1"/>
</dbReference>
<dbReference type="VEuPathDB" id="TrichDB:TVAGG3_0245520"/>
<keyword evidence="3" id="KW-1185">Reference proteome</keyword>
<evidence type="ECO:0000256" key="1">
    <source>
        <dbReference type="SAM" id="MobiDB-lite"/>
    </source>
</evidence>
<dbReference type="KEGG" id="tva:4758383"/>
<dbReference type="AlphaFoldDB" id="A2F3I1"/>